<comment type="subunit">
    <text evidence="9">The Tat system comprises two distinct complexes: a TatABC complex, containing multiple copies of TatA, TatB and TatC subunits, and a separate TatA complex, containing only TatA subunits. Substrates initially bind to the TatABC complex, which probably triggers association of the separate TatA complex to form the active translocon.</text>
</comment>
<reference evidence="11 12" key="1">
    <citation type="submission" date="2012-11" db="EMBL/GenBank/DDBJ databases">
        <title>Whole genome sequence of Acetobacter orientalis 21F-2.</title>
        <authorList>
            <person name="Azuma Y."/>
            <person name="Higashiura N."/>
            <person name="Hirakawa H."/>
            <person name="Matsushita K."/>
        </authorList>
    </citation>
    <scope>NUCLEOTIDE SEQUENCE [LARGE SCALE GENOMIC DNA]</scope>
    <source>
        <strain evidence="11 12">21F-2</strain>
    </source>
</reference>
<evidence type="ECO:0000256" key="10">
    <source>
        <dbReference type="SAM" id="MobiDB-lite"/>
    </source>
</evidence>
<dbReference type="EMBL" id="BAMX01000010">
    <property type="protein sequence ID" value="GAN65557.1"/>
    <property type="molecule type" value="Genomic_DNA"/>
</dbReference>
<sequence>MFDFAWSEIALIGAVALVVIGPKDLPVAIRGLAKAVKKARGLASEFQSHVDEMVREADLSEVRDHVRDFRNLNVRGRLMKAIDADGSLARTFESSPLDGPVIRPPAGPRALDAPPMAGQGGGATPMLEERSVGLPSLPPSTYLDPNQNDADLDAAVLDAPPELPPGIVRRIAREREHLFPPAIIPPVRVLHGGARVMPGPGRDTADAPQHAHFVPPEASPAQSEYLSEAMPPNTSTTPTTTPDAHP</sequence>
<evidence type="ECO:0000256" key="6">
    <source>
        <dbReference type="ARBA" id="ARBA00022989"/>
    </source>
</evidence>
<keyword evidence="2 9" id="KW-0813">Transport</keyword>
<dbReference type="PRINTS" id="PR01506">
    <property type="entry name" value="TATBPROTEIN"/>
</dbReference>
<evidence type="ECO:0000256" key="7">
    <source>
        <dbReference type="ARBA" id="ARBA00023010"/>
    </source>
</evidence>
<proteinExistence type="inferred from homology"/>
<keyword evidence="8 9" id="KW-0472">Membrane</keyword>
<accession>A0A0D6NHL8</accession>
<keyword evidence="6 9" id="KW-1133">Transmembrane helix</keyword>
<dbReference type="Proteomes" id="UP000032670">
    <property type="component" value="Unassembled WGS sequence"/>
</dbReference>
<keyword evidence="12" id="KW-1185">Reference proteome</keyword>
<dbReference type="HAMAP" id="MF_00237">
    <property type="entry name" value="TatB"/>
    <property type="match status" value="1"/>
</dbReference>
<dbReference type="AlphaFoldDB" id="A0A0D6NHL8"/>
<evidence type="ECO:0000256" key="8">
    <source>
        <dbReference type="ARBA" id="ARBA00023136"/>
    </source>
</evidence>
<comment type="subcellular location">
    <subcellularLocation>
        <location evidence="9">Cell membrane</location>
        <topology evidence="9">Single-pass membrane protein</topology>
    </subcellularLocation>
    <subcellularLocation>
        <location evidence="1">Membrane</location>
        <topology evidence="1">Single-pass membrane protein</topology>
    </subcellularLocation>
</comment>
<dbReference type="STRING" id="1231341.Abor_010_120"/>
<accession>A0A6N3SU84</accession>
<feature type="region of interest" description="Disordered" evidence="10">
    <location>
        <begin position="194"/>
        <end position="246"/>
    </location>
</feature>
<keyword evidence="4 9" id="KW-0812">Transmembrane</keyword>
<dbReference type="InterPro" id="IPR018448">
    <property type="entry name" value="TatB"/>
</dbReference>
<dbReference type="GO" id="GO:0008320">
    <property type="term" value="F:protein transmembrane transporter activity"/>
    <property type="evidence" value="ECO:0007669"/>
    <property type="project" value="UniProtKB-UniRule"/>
</dbReference>
<dbReference type="GO" id="GO:0033281">
    <property type="term" value="C:TAT protein transport complex"/>
    <property type="evidence" value="ECO:0007669"/>
    <property type="project" value="UniProtKB-UniRule"/>
</dbReference>
<dbReference type="RefSeq" id="WP_084594365.1">
    <property type="nucleotide sequence ID" value="NZ_BAMX01000010.1"/>
</dbReference>
<dbReference type="Gene3D" id="1.20.5.3310">
    <property type="match status" value="1"/>
</dbReference>
<keyword evidence="3 9" id="KW-1003">Cell membrane</keyword>
<dbReference type="GeneID" id="76203705"/>
<evidence type="ECO:0000256" key="4">
    <source>
        <dbReference type="ARBA" id="ARBA00022692"/>
    </source>
</evidence>
<keyword evidence="5 9" id="KW-0653">Protein transport</keyword>
<evidence type="ECO:0000256" key="1">
    <source>
        <dbReference type="ARBA" id="ARBA00004167"/>
    </source>
</evidence>
<evidence type="ECO:0000256" key="2">
    <source>
        <dbReference type="ARBA" id="ARBA00022448"/>
    </source>
</evidence>
<dbReference type="NCBIfam" id="TIGR01410">
    <property type="entry name" value="tatB"/>
    <property type="match status" value="1"/>
</dbReference>
<dbReference type="PANTHER" id="PTHR33162:SF1">
    <property type="entry name" value="SEC-INDEPENDENT PROTEIN TRANSLOCASE PROTEIN TATA, CHLOROPLASTIC"/>
    <property type="match status" value="1"/>
</dbReference>
<dbReference type="Pfam" id="PF02416">
    <property type="entry name" value="TatA_B_E"/>
    <property type="match status" value="1"/>
</dbReference>
<feature type="compositionally biased region" description="Low complexity" evidence="10">
    <location>
        <begin position="231"/>
        <end position="246"/>
    </location>
</feature>
<protein>
    <recommendedName>
        <fullName evidence="9">Sec-independent protein translocase protein TatB</fullName>
    </recommendedName>
</protein>
<dbReference type="GO" id="GO:0043953">
    <property type="term" value="P:protein transport by the Tat complex"/>
    <property type="evidence" value="ECO:0007669"/>
    <property type="project" value="UniProtKB-UniRule"/>
</dbReference>
<keyword evidence="7 9" id="KW-0811">Translocation</keyword>
<organism evidence="11 12">
    <name type="scientific">Acetobacter orientalis</name>
    <dbReference type="NCBI Taxonomy" id="146474"/>
    <lineage>
        <taxon>Bacteria</taxon>
        <taxon>Pseudomonadati</taxon>
        <taxon>Pseudomonadota</taxon>
        <taxon>Alphaproteobacteria</taxon>
        <taxon>Acetobacterales</taxon>
        <taxon>Acetobacteraceae</taxon>
        <taxon>Acetobacter</taxon>
    </lineage>
</organism>
<name>A0A0D6NHL8_9PROT</name>
<gene>
    <name evidence="9" type="primary">tatB</name>
    <name evidence="11" type="ORF">Abor_010_120</name>
</gene>
<evidence type="ECO:0000256" key="3">
    <source>
        <dbReference type="ARBA" id="ARBA00022475"/>
    </source>
</evidence>
<dbReference type="InterPro" id="IPR003369">
    <property type="entry name" value="TatA/B/E"/>
</dbReference>
<evidence type="ECO:0000313" key="11">
    <source>
        <dbReference type="EMBL" id="GAN65557.1"/>
    </source>
</evidence>
<comment type="function">
    <text evidence="9">Part of the twin-arginine translocation (Tat) system that transports large folded proteins containing a characteristic twin-arginine motif in their signal peptide across membranes. Together with TatC, TatB is part of a receptor directly interacting with Tat signal peptides. TatB may form an oligomeric binding site that transiently accommodates folded Tat precursor proteins before their translocation.</text>
</comment>
<comment type="caution">
    <text evidence="11">The sequence shown here is derived from an EMBL/GenBank/DDBJ whole genome shotgun (WGS) entry which is preliminary data.</text>
</comment>
<dbReference type="PANTHER" id="PTHR33162">
    <property type="entry name" value="SEC-INDEPENDENT PROTEIN TRANSLOCASE PROTEIN TATA, CHLOROPLASTIC"/>
    <property type="match status" value="1"/>
</dbReference>
<comment type="similarity">
    <text evidence="9">Belongs to the TatB family.</text>
</comment>
<evidence type="ECO:0000256" key="5">
    <source>
        <dbReference type="ARBA" id="ARBA00022927"/>
    </source>
</evidence>
<evidence type="ECO:0000313" key="12">
    <source>
        <dbReference type="Proteomes" id="UP000032670"/>
    </source>
</evidence>
<evidence type="ECO:0000256" key="9">
    <source>
        <dbReference type="HAMAP-Rule" id="MF_00237"/>
    </source>
</evidence>